<keyword evidence="2" id="KW-1185">Reference proteome</keyword>
<protein>
    <submittedName>
        <fullName evidence="1">Uncharacterized protein</fullName>
    </submittedName>
</protein>
<dbReference type="AlphaFoldDB" id="A0ABD5XW51"/>
<dbReference type="EMBL" id="JBHSZG010000008">
    <property type="protein sequence ID" value="MFC7138141.1"/>
    <property type="molecule type" value="Genomic_DNA"/>
</dbReference>
<sequence length="80" mass="9063">MNHDRIHAREPTHDRDRWSVGVVESVAERDGHAVVTVRDADDGDAVELTVTLAVRDLFVSRLDPDEPTVGQRVWYRERGG</sequence>
<dbReference type="Pfam" id="PF25260">
    <property type="entry name" value="DUF7861"/>
    <property type="match status" value="1"/>
</dbReference>
<dbReference type="Proteomes" id="UP001596368">
    <property type="component" value="Unassembled WGS sequence"/>
</dbReference>
<evidence type="ECO:0000313" key="1">
    <source>
        <dbReference type="EMBL" id="MFC7138141.1"/>
    </source>
</evidence>
<dbReference type="InterPro" id="IPR057183">
    <property type="entry name" value="DUF7861"/>
</dbReference>
<organism evidence="1 2">
    <name type="scientific">Halobaculum litoreum</name>
    <dbReference type="NCBI Taxonomy" id="3031998"/>
    <lineage>
        <taxon>Archaea</taxon>
        <taxon>Methanobacteriati</taxon>
        <taxon>Methanobacteriota</taxon>
        <taxon>Stenosarchaea group</taxon>
        <taxon>Halobacteria</taxon>
        <taxon>Halobacteriales</taxon>
        <taxon>Haloferacaceae</taxon>
        <taxon>Halobaculum</taxon>
    </lineage>
</organism>
<accession>A0ABD5XW51</accession>
<proteinExistence type="predicted"/>
<name>A0ABD5XW51_9EURY</name>
<reference evidence="1 2" key="1">
    <citation type="journal article" date="2019" name="Int. J. Syst. Evol. Microbiol.">
        <title>The Global Catalogue of Microorganisms (GCM) 10K type strain sequencing project: providing services to taxonomists for standard genome sequencing and annotation.</title>
        <authorList>
            <consortium name="The Broad Institute Genomics Platform"/>
            <consortium name="The Broad Institute Genome Sequencing Center for Infectious Disease"/>
            <person name="Wu L."/>
            <person name="Ma J."/>
        </authorList>
    </citation>
    <scope>NUCLEOTIDE SEQUENCE [LARGE SCALE GENOMIC DNA]</scope>
    <source>
        <strain evidence="1 2">DT92</strain>
    </source>
</reference>
<gene>
    <name evidence="1" type="ORF">ACFQRB_20020</name>
</gene>
<evidence type="ECO:0000313" key="2">
    <source>
        <dbReference type="Proteomes" id="UP001596368"/>
    </source>
</evidence>
<comment type="caution">
    <text evidence="1">The sequence shown here is derived from an EMBL/GenBank/DDBJ whole genome shotgun (WGS) entry which is preliminary data.</text>
</comment>